<dbReference type="Proteomes" id="UP000467240">
    <property type="component" value="Unassembled WGS sequence"/>
</dbReference>
<name>A0A7J5C1P1_9MICO</name>
<evidence type="ECO:0000259" key="1">
    <source>
        <dbReference type="SMART" id="SM00849"/>
    </source>
</evidence>
<protein>
    <submittedName>
        <fullName evidence="2">MBL fold metallo-hydrolase</fullName>
    </submittedName>
</protein>
<dbReference type="GO" id="GO:0016787">
    <property type="term" value="F:hydrolase activity"/>
    <property type="evidence" value="ECO:0007669"/>
    <property type="project" value="UniProtKB-KW"/>
</dbReference>
<dbReference type="EMBL" id="WBJZ01000005">
    <property type="protein sequence ID" value="KAB1659652.1"/>
    <property type="molecule type" value="Genomic_DNA"/>
</dbReference>
<sequence>MKLTKLEHSCLLLEKGSSRLLVDPGNLTTPITEATGAVGIVVTHEHPDHWTREQLARVAASNPGLRVFTTAGAAKAISAEPIEGVAGVVVAEPGSTHDAAPFTLRFYGGVHAEIHSSIPRIDNIGVVVDDGVLAYGGDSFDAPADEDGEPIRVDVLAVAEYGPWMRIADSMDLIERVRPKRVVGVHEMLLARAGKELAASRLRDAVESVGGHYLDLQPYESVDLD</sequence>
<keyword evidence="3" id="KW-1185">Reference proteome</keyword>
<dbReference type="InterPro" id="IPR036866">
    <property type="entry name" value="RibonucZ/Hydroxyglut_hydro"/>
</dbReference>
<proteinExistence type="predicted"/>
<dbReference type="SMART" id="SM00849">
    <property type="entry name" value="Lactamase_B"/>
    <property type="match status" value="1"/>
</dbReference>
<dbReference type="PANTHER" id="PTHR43546:SF3">
    <property type="entry name" value="UPF0173 METAL-DEPENDENT HYDROLASE MJ1163"/>
    <property type="match status" value="1"/>
</dbReference>
<dbReference type="InterPro" id="IPR050114">
    <property type="entry name" value="UPF0173_UPF0282_UlaG_hydrolase"/>
</dbReference>
<comment type="caution">
    <text evidence="2">The sequence shown here is derived from an EMBL/GenBank/DDBJ whole genome shotgun (WGS) entry which is preliminary data.</text>
</comment>
<dbReference type="PANTHER" id="PTHR43546">
    <property type="entry name" value="UPF0173 METAL-DEPENDENT HYDROLASE MJ1163-RELATED"/>
    <property type="match status" value="1"/>
</dbReference>
<dbReference type="Gene3D" id="3.60.15.10">
    <property type="entry name" value="Ribonuclease Z/Hydroxyacylglutathione hydrolase-like"/>
    <property type="match status" value="1"/>
</dbReference>
<dbReference type="InterPro" id="IPR001279">
    <property type="entry name" value="Metallo-B-lactamas"/>
</dbReference>
<dbReference type="AlphaFoldDB" id="A0A7J5C1P1"/>
<evidence type="ECO:0000313" key="2">
    <source>
        <dbReference type="EMBL" id="KAB1659652.1"/>
    </source>
</evidence>
<organism evidence="2 3">
    <name type="scientific">Pseudoclavibacter chungangensis</name>
    <dbReference type="NCBI Taxonomy" id="587635"/>
    <lineage>
        <taxon>Bacteria</taxon>
        <taxon>Bacillati</taxon>
        <taxon>Actinomycetota</taxon>
        <taxon>Actinomycetes</taxon>
        <taxon>Micrococcales</taxon>
        <taxon>Microbacteriaceae</taxon>
        <taxon>Pseudoclavibacter</taxon>
    </lineage>
</organism>
<dbReference type="RefSeq" id="WP_158039816.1">
    <property type="nucleotide sequence ID" value="NZ_JACCFV010000001.1"/>
</dbReference>
<gene>
    <name evidence="2" type="ORF">F8O01_05175</name>
</gene>
<keyword evidence="2" id="KW-0378">Hydrolase</keyword>
<dbReference type="Pfam" id="PF13483">
    <property type="entry name" value="Lactamase_B_3"/>
    <property type="match status" value="1"/>
</dbReference>
<evidence type="ECO:0000313" key="3">
    <source>
        <dbReference type="Proteomes" id="UP000467240"/>
    </source>
</evidence>
<dbReference type="SUPFAM" id="SSF56281">
    <property type="entry name" value="Metallo-hydrolase/oxidoreductase"/>
    <property type="match status" value="1"/>
</dbReference>
<reference evidence="2 3" key="1">
    <citation type="submission" date="2019-09" db="EMBL/GenBank/DDBJ databases">
        <title>Phylogeny of genus Pseudoclavibacter and closely related genus.</title>
        <authorList>
            <person name="Li Y."/>
        </authorList>
    </citation>
    <scope>NUCLEOTIDE SEQUENCE [LARGE SCALE GENOMIC DNA]</scope>
    <source>
        <strain evidence="2 3">DSM 23821</strain>
    </source>
</reference>
<feature type="domain" description="Metallo-beta-lactamase" evidence="1">
    <location>
        <begin position="7"/>
        <end position="186"/>
    </location>
</feature>
<accession>A0A7J5C1P1</accession>
<dbReference type="OrthoDB" id="3190691at2"/>